<dbReference type="EMBL" id="BARS01001064">
    <property type="protein sequence ID" value="GAF85328.1"/>
    <property type="molecule type" value="Genomic_DNA"/>
</dbReference>
<gene>
    <name evidence="2" type="ORF">S01H1_02251</name>
</gene>
<proteinExistence type="predicted"/>
<keyword evidence="1" id="KW-0812">Transmembrane</keyword>
<comment type="caution">
    <text evidence="2">The sequence shown here is derived from an EMBL/GenBank/DDBJ whole genome shotgun (WGS) entry which is preliminary data.</text>
</comment>
<evidence type="ECO:0000313" key="2">
    <source>
        <dbReference type="EMBL" id="GAF85328.1"/>
    </source>
</evidence>
<organism evidence="2">
    <name type="scientific">marine sediment metagenome</name>
    <dbReference type="NCBI Taxonomy" id="412755"/>
    <lineage>
        <taxon>unclassified sequences</taxon>
        <taxon>metagenomes</taxon>
        <taxon>ecological metagenomes</taxon>
    </lineage>
</organism>
<keyword evidence="1" id="KW-1133">Transmembrane helix</keyword>
<name>X0SVV3_9ZZZZ</name>
<reference evidence="2" key="1">
    <citation type="journal article" date="2014" name="Front. Microbiol.">
        <title>High frequency of phylogenetically diverse reductive dehalogenase-homologous genes in deep subseafloor sedimentary metagenomes.</title>
        <authorList>
            <person name="Kawai M."/>
            <person name="Futagami T."/>
            <person name="Toyoda A."/>
            <person name="Takaki Y."/>
            <person name="Nishi S."/>
            <person name="Hori S."/>
            <person name="Arai W."/>
            <person name="Tsubouchi T."/>
            <person name="Morono Y."/>
            <person name="Uchiyama I."/>
            <person name="Ito T."/>
            <person name="Fujiyama A."/>
            <person name="Inagaki F."/>
            <person name="Takami H."/>
        </authorList>
    </citation>
    <scope>NUCLEOTIDE SEQUENCE</scope>
    <source>
        <strain evidence="2">Expedition CK06-06</strain>
    </source>
</reference>
<accession>X0SVV3</accession>
<sequence length="130" mass="14829">MNIKEIAVMIAQGLLFLFFIYLIGLGIQAPELIENFENDEGRRISPQKLGKYFEEINDNLKDDMNLDKHRGAYQDALSQIQENVNLAMLQTLSTGKGTIPQDETIDKFHKLHRFKGAVSELEEFLDGVKT</sequence>
<protein>
    <submittedName>
        <fullName evidence="2">Uncharacterized protein</fullName>
    </submittedName>
</protein>
<feature type="transmembrane region" description="Helical" evidence="1">
    <location>
        <begin position="6"/>
        <end position="27"/>
    </location>
</feature>
<evidence type="ECO:0000256" key="1">
    <source>
        <dbReference type="SAM" id="Phobius"/>
    </source>
</evidence>
<dbReference type="AlphaFoldDB" id="X0SVV3"/>
<keyword evidence="1" id="KW-0472">Membrane</keyword>